<comment type="caution">
    <text evidence="4">The sequence shown here is derived from an EMBL/GenBank/DDBJ whole genome shotgun (WGS) entry which is preliminary data.</text>
</comment>
<evidence type="ECO:0000256" key="1">
    <source>
        <dbReference type="ARBA" id="ARBA00005771"/>
    </source>
</evidence>
<dbReference type="SUPFAM" id="SSF52540">
    <property type="entry name" value="P-loop containing nucleoside triphosphate hydrolases"/>
    <property type="match status" value="1"/>
</dbReference>
<gene>
    <name evidence="4" type="ORF">NQ315_010750</name>
</gene>
<dbReference type="InterPro" id="IPR000863">
    <property type="entry name" value="Sulfotransferase_dom"/>
</dbReference>
<comment type="similarity">
    <text evidence="1">Belongs to the sulfotransferase 1 family.</text>
</comment>
<evidence type="ECO:0000313" key="4">
    <source>
        <dbReference type="EMBL" id="KAJ8917838.1"/>
    </source>
</evidence>
<sequence>MVVANGENPELDEILKKYFTNKFRTGYVTAKGVTMPERFAEMEEDIYNFEVCEDDVWICSFPKTGTTWTSEMVWMILNNLDFAKGQENIEIRCPFLELSTIFDHRENVKTIKNFDAPSFVLDSLKFLKDTKSPKCVKTHLPWVLLPKQIQDGSKKPLMIYVTRNPKDTCVSYHNHCKLIEGYTGNFEDFCKLFLAGKVTYAPFWDHILPFWERRDQPNILFLKYEDLIKDLPSSPTFLKNDLNDEQVARLTDHLSFQNMKNNNAVNYHEMVNFLRKHNLTSYDGSFMRNGKVGGASAEMSPEILEKFEEWTKENLKRSDFSF</sequence>
<evidence type="ECO:0000256" key="2">
    <source>
        <dbReference type="ARBA" id="ARBA00022679"/>
    </source>
</evidence>
<dbReference type="AlphaFoldDB" id="A0AAV8VUD9"/>
<reference evidence="4 5" key="1">
    <citation type="journal article" date="2023" name="Insect Mol. Biol.">
        <title>Genome sequencing provides insights into the evolution of gene families encoding plant cell wall-degrading enzymes in longhorned beetles.</title>
        <authorList>
            <person name="Shin N.R."/>
            <person name="Okamura Y."/>
            <person name="Kirsch R."/>
            <person name="Pauchet Y."/>
        </authorList>
    </citation>
    <scope>NUCLEOTIDE SEQUENCE [LARGE SCALE GENOMIC DNA]</scope>
    <source>
        <strain evidence="4">EAD_L_NR</strain>
    </source>
</reference>
<proteinExistence type="inferred from homology"/>
<dbReference type="Pfam" id="PF00685">
    <property type="entry name" value="Sulfotransfer_1"/>
    <property type="match status" value="1"/>
</dbReference>
<dbReference type="PANTHER" id="PTHR11783">
    <property type="entry name" value="SULFOTRANSFERASE SULT"/>
    <property type="match status" value="1"/>
</dbReference>
<accession>A0AAV8VUD9</accession>
<evidence type="ECO:0000313" key="5">
    <source>
        <dbReference type="Proteomes" id="UP001159042"/>
    </source>
</evidence>
<keyword evidence="2" id="KW-0808">Transferase</keyword>
<dbReference type="EMBL" id="JANEYG010000030">
    <property type="protein sequence ID" value="KAJ8917838.1"/>
    <property type="molecule type" value="Genomic_DNA"/>
</dbReference>
<dbReference type="InterPro" id="IPR027417">
    <property type="entry name" value="P-loop_NTPase"/>
</dbReference>
<organism evidence="4 5">
    <name type="scientific">Exocentrus adspersus</name>
    <dbReference type="NCBI Taxonomy" id="1586481"/>
    <lineage>
        <taxon>Eukaryota</taxon>
        <taxon>Metazoa</taxon>
        <taxon>Ecdysozoa</taxon>
        <taxon>Arthropoda</taxon>
        <taxon>Hexapoda</taxon>
        <taxon>Insecta</taxon>
        <taxon>Pterygota</taxon>
        <taxon>Neoptera</taxon>
        <taxon>Endopterygota</taxon>
        <taxon>Coleoptera</taxon>
        <taxon>Polyphaga</taxon>
        <taxon>Cucujiformia</taxon>
        <taxon>Chrysomeloidea</taxon>
        <taxon>Cerambycidae</taxon>
        <taxon>Lamiinae</taxon>
        <taxon>Acanthocinini</taxon>
        <taxon>Exocentrus</taxon>
    </lineage>
</organism>
<protein>
    <recommendedName>
        <fullName evidence="3">Sulfotransferase domain-containing protein</fullName>
    </recommendedName>
</protein>
<dbReference type="Proteomes" id="UP001159042">
    <property type="component" value="Unassembled WGS sequence"/>
</dbReference>
<keyword evidence="5" id="KW-1185">Reference proteome</keyword>
<dbReference type="GO" id="GO:0008146">
    <property type="term" value="F:sulfotransferase activity"/>
    <property type="evidence" value="ECO:0007669"/>
    <property type="project" value="InterPro"/>
</dbReference>
<evidence type="ECO:0000259" key="3">
    <source>
        <dbReference type="Pfam" id="PF00685"/>
    </source>
</evidence>
<name>A0AAV8VUD9_9CUCU</name>
<dbReference type="Gene3D" id="3.40.50.300">
    <property type="entry name" value="P-loop containing nucleotide triphosphate hydrolases"/>
    <property type="match status" value="1"/>
</dbReference>
<feature type="domain" description="Sulfotransferase" evidence="3">
    <location>
        <begin position="54"/>
        <end position="318"/>
    </location>
</feature>